<dbReference type="InterPro" id="IPR001845">
    <property type="entry name" value="HTH_ArsR_DNA-bd_dom"/>
</dbReference>
<evidence type="ECO:0000256" key="1">
    <source>
        <dbReference type="ARBA" id="ARBA00023015"/>
    </source>
</evidence>
<gene>
    <name evidence="5" type="ORF">DFP95_102376</name>
</gene>
<evidence type="ECO:0000259" key="4">
    <source>
        <dbReference type="PROSITE" id="PS50987"/>
    </source>
</evidence>
<dbReference type="GO" id="GO:0003700">
    <property type="term" value="F:DNA-binding transcription factor activity"/>
    <property type="evidence" value="ECO:0007669"/>
    <property type="project" value="InterPro"/>
</dbReference>
<reference evidence="5 6" key="1">
    <citation type="submission" date="2018-07" db="EMBL/GenBank/DDBJ databases">
        <title>Genomic Encyclopedia of Type Strains, Phase III (KMG-III): the genomes of soil and plant-associated and newly described type strains.</title>
        <authorList>
            <person name="Whitman W."/>
        </authorList>
    </citation>
    <scope>NUCLEOTIDE SEQUENCE [LARGE SCALE GENOMIC DNA]</scope>
    <source>
        <strain evidence="5 6">CECT 8236</strain>
    </source>
</reference>
<evidence type="ECO:0000313" key="6">
    <source>
        <dbReference type="Proteomes" id="UP000256869"/>
    </source>
</evidence>
<dbReference type="InterPro" id="IPR036388">
    <property type="entry name" value="WH-like_DNA-bd_sf"/>
</dbReference>
<dbReference type="InterPro" id="IPR036390">
    <property type="entry name" value="WH_DNA-bd_sf"/>
</dbReference>
<dbReference type="InterPro" id="IPR011991">
    <property type="entry name" value="ArsR-like_HTH"/>
</dbReference>
<organism evidence="5 6">
    <name type="scientific">Cohnella lupini</name>
    <dbReference type="NCBI Taxonomy" id="1294267"/>
    <lineage>
        <taxon>Bacteria</taxon>
        <taxon>Bacillati</taxon>
        <taxon>Bacillota</taxon>
        <taxon>Bacilli</taxon>
        <taxon>Bacillales</taxon>
        <taxon>Paenibacillaceae</taxon>
        <taxon>Cohnella</taxon>
    </lineage>
</organism>
<dbReference type="EMBL" id="QRDY01000002">
    <property type="protein sequence ID" value="RED64954.1"/>
    <property type="molecule type" value="Genomic_DNA"/>
</dbReference>
<dbReference type="PANTHER" id="PTHR43132:SF2">
    <property type="entry name" value="ARSENICAL RESISTANCE OPERON REPRESSOR ARSR-RELATED"/>
    <property type="match status" value="1"/>
</dbReference>
<dbReference type="OrthoDB" id="9781958at2"/>
<dbReference type="PANTHER" id="PTHR43132">
    <property type="entry name" value="ARSENICAL RESISTANCE OPERON REPRESSOR ARSR-RELATED"/>
    <property type="match status" value="1"/>
</dbReference>
<dbReference type="GO" id="GO:0003677">
    <property type="term" value="F:DNA binding"/>
    <property type="evidence" value="ECO:0007669"/>
    <property type="project" value="UniProtKB-KW"/>
</dbReference>
<evidence type="ECO:0000256" key="2">
    <source>
        <dbReference type="ARBA" id="ARBA00023125"/>
    </source>
</evidence>
<dbReference type="SMART" id="SM00418">
    <property type="entry name" value="HTH_ARSR"/>
    <property type="match status" value="1"/>
</dbReference>
<protein>
    <submittedName>
        <fullName evidence="5">Putative transcriptional regulator</fullName>
    </submittedName>
</protein>
<dbReference type="RefSeq" id="WP_115991696.1">
    <property type="nucleotide sequence ID" value="NZ_QRDY01000002.1"/>
</dbReference>
<dbReference type="SUPFAM" id="SSF46785">
    <property type="entry name" value="Winged helix' DNA-binding domain"/>
    <property type="match status" value="1"/>
</dbReference>
<dbReference type="PROSITE" id="PS50987">
    <property type="entry name" value="HTH_ARSR_2"/>
    <property type="match status" value="1"/>
</dbReference>
<dbReference type="AlphaFoldDB" id="A0A3D9IT74"/>
<feature type="domain" description="HTH arsR-type" evidence="4">
    <location>
        <begin position="8"/>
        <end position="104"/>
    </location>
</feature>
<name>A0A3D9IT74_9BACL</name>
<comment type="caution">
    <text evidence="5">The sequence shown here is derived from an EMBL/GenBank/DDBJ whole genome shotgun (WGS) entry which is preliminary data.</text>
</comment>
<keyword evidence="1" id="KW-0805">Transcription regulation</keyword>
<proteinExistence type="predicted"/>
<keyword evidence="6" id="KW-1185">Reference proteome</keyword>
<keyword evidence="2" id="KW-0238">DNA-binding</keyword>
<sequence>MAEQTDTTKRITKINVQEVAKALAGDLRLRIIEALGESELSISQLAEALGVAQPTVTINVQLLESAGLVESKQGVNREKICYRTYDTIVFDLPMKPGEGLHGEEEVRMGIGMYTACQVEAPCGLIGSDEMIGCPDDPRAFYDPGRGSASLLWFGGSGHVEYHFPNPVPPGVELNELRLSAEVCSEAPGFDMEWPSDIAVWINGSFIGEWRSPSDFGDRKGLLTPSRWLGMTQYGKLTEWKVGNEGSSVNGEGSSSVKLEDLNLHFSRPIVVRIGVKEDAVNARGLNLFGEQFGDYPQGLKLTFVHKT</sequence>
<evidence type="ECO:0000313" key="5">
    <source>
        <dbReference type="EMBL" id="RED64954.1"/>
    </source>
</evidence>
<evidence type="ECO:0000256" key="3">
    <source>
        <dbReference type="ARBA" id="ARBA00023163"/>
    </source>
</evidence>
<dbReference type="Proteomes" id="UP000256869">
    <property type="component" value="Unassembled WGS sequence"/>
</dbReference>
<keyword evidence="3" id="KW-0804">Transcription</keyword>
<dbReference type="InterPro" id="IPR051011">
    <property type="entry name" value="Metal_resp_trans_reg"/>
</dbReference>
<dbReference type="CDD" id="cd00090">
    <property type="entry name" value="HTH_ARSR"/>
    <property type="match status" value="1"/>
</dbReference>
<accession>A0A3D9IT74</accession>
<dbReference type="Pfam" id="PF12840">
    <property type="entry name" value="HTH_20"/>
    <property type="match status" value="1"/>
</dbReference>
<dbReference type="Gene3D" id="1.10.10.10">
    <property type="entry name" value="Winged helix-like DNA-binding domain superfamily/Winged helix DNA-binding domain"/>
    <property type="match status" value="1"/>
</dbReference>